<dbReference type="AlphaFoldDB" id="A0A094NYZ0"/>
<organism evidence="4">
    <name type="scientific">freshwater metagenome</name>
    <dbReference type="NCBI Taxonomy" id="449393"/>
    <lineage>
        <taxon>unclassified sequences</taxon>
        <taxon>metagenomes</taxon>
        <taxon>ecological metagenomes</taxon>
    </lineage>
</organism>
<comment type="similarity">
    <text evidence="1">Belongs to the 5-formyltetrahydrofolate cyclo-ligase family.</text>
</comment>
<evidence type="ECO:0008006" key="5">
    <source>
        <dbReference type="Google" id="ProtNLM"/>
    </source>
</evidence>
<evidence type="ECO:0000313" key="4">
    <source>
        <dbReference type="EMBL" id="KGA03717.1"/>
    </source>
</evidence>
<dbReference type="Pfam" id="PF01812">
    <property type="entry name" value="5-FTHF_cyc-lig"/>
    <property type="match status" value="1"/>
</dbReference>
<dbReference type="InterPro" id="IPR037171">
    <property type="entry name" value="NagB/RpiA_transferase-like"/>
</dbReference>
<accession>A0A094NYZ0</accession>
<dbReference type="PANTHER" id="PTHR23407">
    <property type="entry name" value="ATPASE INHIBITOR/5-FORMYLTETRAHYDROFOLATE CYCLO-LIGASE"/>
    <property type="match status" value="1"/>
</dbReference>
<comment type="caution">
    <text evidence="4">The sequence shown here is derived from an EMBL/GenBank/DDBJ whole genome shotgun (WGS) entry which is preliminary data.</text>
</comment>
<keyword evidence="3" id="KW-0067">ATP-binding</keyword>
<evidence type="ECO:0000256" key="2">
    <source>
        <dbReference type="ARBA" id="ARBA00022741"/>
    </source>
</evidence>
<dbReference type="EMBL" id="JNSJ01000004">
    <property type="protein sequence ID" value="KGA03717.1"/>
    <property type="molecule type" value="Genomic_DNA"/>
</dbReference>
<dbReference type="Gene3D" id="3.40.50.10420">
    <property type="entry name" value="NagB/RpiA/CoA transferase-like"/>
    <property type="match status" value="1"/>
</dbReference>
<dbReference type="SUPFAM" id="SSF100950">
    <property type="entry name" value="NagB/RpiA/CoA transferase-like"/>
    <property type="match status" value="1"/>
</dbReference>
<dbReference type="InterPro" id="IPR002698">
    <property type="entry name" value="FTHF_cligase"/>
</dbReference>
<dbReference type="GO" id="GO:0030272">
    <property type="term" value="F:5-formyltetrahydrofolate cyclo-ligase activity"/>
    <property type="evidence" value="ECO:0007669"/>
    <property type="project" value="TreeGrafter"/>
</dbReference>
<proteinExistence type="inferred from homology"/>
<dbReference type="PANTHER" id="PTHR23407:SF1">
    <property type="entry name" value="5-FORMYLTETRAHYDROFOLATE CYCLO-LIGASE"/>
    <property type="match status" value="1"/>
</dbReference>
<dbReference type="GO" id="GO:0035999">
    <property type="term" value="P:tetrahydrofolate interconversion"/>
    <property type="evidence" value="ECO:0007669"/>
    <property type="project" value="TreeGrafter"/>
</dbReference>
<dbReference type="PIRSF" id="PIRSF006806">
    <property type="entry name" value="FTHF_cligase"/>
    <property type="match status" value="1"/>
</dbReference>
<dbReference type="GO" id="GO:0005524">
    <property type="term" value="F:ATP binding"/>
    <property type="evidence" value="ECO:0007669"/>
    <property type="project" value="UniProtKB-KW"/>
</dbReference>
<evidence type="ECO:0000256" key="3">
    <source>
        <dbReference type="ARBA" id="ARBA00022840"/>
    </source>
</evidence>
<evidence type="ECO:0000256" key="1">
    <source>
        <dbReference type="ARBA" id="ARBA00010638"/>
    </source>
</evidence>
<dbReference type="GO" id="GO:0009396">
    <property type="term" value="P:folic acid-containing compound biosynthetic process"/>
    <property type="evidence" value="ECO:0007669"/>
    <property type="project" value="TreeGrafter"/>
</dbReference>
<protein>
    <recommendedName>
        <fullName evidence="5">5-formyltetrahydrofolate cyclo-ligase</fullName>
    </recommendedName>
</protein>
<dbReference type="InterPro" id="IPR024185">
    <property type="entry name" value="FTHF_cligase-like_sf"/>
</dbReference>
<gene>
    <name evidence="4" type="ORF">GM49_0650</name>
</gene>
<sequence length="183" mass="20689">MDIANSKKQELRKRFRSERSLRDLSESWTHIIKSEEFQSAKTIASYISYGDEPATKDLNMELLRSQKRLALPRMLKDKNLEWVIWSGDESKLKKVGKILEPVGEVMSGDELDIVIVPTLHANREGHRLGQGGGSYDRALANISAWRIGLIYSGELTVEPFPVEAHDIKLNAVATPDLIVRFSN</sequence>
<reference evidence="4" key="1">
    <citation type="submission" date="2014-05" db="EMBL/GenBank/DDBJ databases">
        <title>Key roles for freshwater Actinobacteria revealed by deep metagenomic sequencing.</title>
        <authorList>
            <person name="Ghai R."/>
            <person name="Mizuno C.M."/>
            <person name="Picazo A."/>
            <person name="Camacho A."/>
            <person name="Rodriguez-Valera F."/>
        </authorList>
    </citation>
    <scope>NUCLEOTIDE SEQUENCE</scope>
</reference>
<keyword evidence="2" id="KW-0547">Nucleotide-binding</keyword>
<dbReference type="NCBIfam" id="TIGR02727">
    <property type="entry name" value="MTHFS_bact"/>
    <property type="match status" value="1"/>
</dbReference>
<name>A0A094NYZ0_9ZZZZ</name>